<organism evidence="3 4">
    <name type="scientific">Pseudoroseomonas ludipueritiae</name>
    <dbReference type="NCBI Taxonomy" id="198093"/>
    <lineage>
        <taxon>Bacteria</taxon>
        <taxon>Pseudomonadati</taxon>
        <taxon>Pseudomonadota</taxon>
        <taxon>Alphaproteobacteria</taxon>
        <taxon>Acetobacterales</taxon>
        <taxon>Acetobacteraceae</taxon>
        <taxon>Pseudoroseomonas</taxon>
    </lineage>
</organism>
<proteinExistence type="predicted"/>
<gene>
    <name evidence="3" type="ORF">IBL25_16025</name>
</gene>
<dbReference type="InterPro" id="IPR000868">
    <property type="entry name" value="Isochorismatase-like_dom"/>
</dbReference>
<reference evidence="3 4" key="1">
    <citation type="journal article" date="2009" name="Int. J. Syst. Evol. Microbiol.">
        <title>Transfer of Teichococcus ludipueritiae and Muricoccus roseus to the genus Roseomonas, as Roseomonas ludipueritiae comb. nov. and Roseomonas rosea comb. nov., respectively, and emended description of the genus Roseomonas.</title>
        <authorList>
            <person name="Sanchez-Porro C."/>
            <person name="Gallego V."/>
            <person name="Busse H.J."/>
            <person name="Kampfer P."/>
            <person name="Ventosa A."/>
        </authorList>
    </citation>
    <scope>NUCLEOTIDE SEQUENCE [LARGE SCALE GENOMIC DNA]</scope>
    <source>
        <strain evidence="3 4">DSM 14915</strain>
    </source>
</reference>
<dbReference type="InterPro" id="IPR050272">
    <property type="entry name" value="Isochorismatase-like_hydrls"/>
</dbReference>
<accession>A0ABR7R9S1</accession>
<keyword evidence="4" id="KW-1185">Reference proteome</keyword>
<evidence type="ECO:0000313" key="4">
    <source>
        <dbReference type="Proteomes" id="UP000603940"/>
    </source>
</evidence>
<dbReference type="Gene3D" id="3.40.50.850">
    <property type="entry name" value="Isochorismatase-like"/>
    <property type="match status" value="1"/>
</dbReference>
<protein>
    <submittedName>
        <fullName evidence="3">Isochorismatase family protein</fullName>
    </submittedName>
</protein>
<comment type="caution">
    <text evidence="3">The sequence shown here is derived from an EMBL/GenBank/DDBJ whole genome shotgun (WGS) entry which is preliminary data.</text>
</comment>
<dbReference type="PANTHER" id="PTHR43540">
    <property type="entry name" value="PEROXYUREIDOACRYLATE/UREIDOACRYLATE AMIDOHYDROLASE-RELATED"/>
    <property type="match status" value="1"/>
</dbReference>
<dbReference type="RefSeq" id="WP_187779547.1">
    <property type="nucleotide sequence ID" value="NZ_JACTUZ010000078.1"/>
</dbReference>
<name>A0ABR7R9S1_9PROT</name>
<keyword evidence="1" id="KW-0378">Hydrolase</keyword>
<dbReference type="InterPro" id="IPR036380">
    <property type="entry name" value="Isochorismatase-like_sf"/>
</dbReference>
<dbReference type="SUPFAM" id="SSF52499">
    <property type="entry name" value="Isochorismatase-like hydrolases"/>
    <property type="match status" value="1"/>
</dbReference>
<dbReference type="EMBL" id="JACTUZ010000078">
    <property type="protein sequence ID" value="MBC9178453.1"/>
    <property type="molecule type" value="Genomic_DNA"/>
</dbReference>
<evidence type="ECO:0000259" key="2">
    <source>
        <dbReference type="Pfam" id="PF00857"/>
    </source>
</evidence>
<dbReference type="Pfam" id="PF00857">
    <property type="entry name" value="Isochorismatase"/>
    <property type="match status" value="1"/>
</dbReference>
<dbReference type="Proteomes" id="UP000603940">
    <property type="component" value="Unassembled WGS sequence"/>
</dbReference>
<evidence type="ECO:0000256" key="1">
    <source>
        <dbReference type="ARBA" id="ARBA00022801"/>
    </source>
</evidence>
<evidence type="ECO:0000313" key="3">
    <source>
        <dbReference type="EMBL" id="MBC9178453.1"/>
    </source>
</evidence>
<feature type="domain" description="Isochorismatase-like" evidence="2">
    <location>
        <begin position="7"/>
        <end position="175"/>
    </location>
</feature>
<sequence>MDENRDWLMVVDLQPAFSHPESPWFTPSLAEAAGRIAQLVPLFGQRVLFTRFVPPAVPEGSWAQYYEKWPFALRPEADWLWAVDAPWQDRASIASHTFSKWLPEAYERFGPAPRVTLCGVSTDCCVLATALAAVDGGAQLRLVADACAAKSPAVHEGALAIMAARAPMLHITTTAEECARMAARQETLA</sequence>